<proteinExistence type="predicted"/>
<sequence length="344" mass="40396">MDKFFILLDGQIDQYIKLQIEQQQEQQELTQKQILEKKSYFQKSNKKKSLLQIIPLKVSKNPNINYNQQHMLQFLQHSVSDANTFSQNFNSTLVQNNHKLQQQMLQQYQNQYKNQIYNIKKQDMQQNDAQNKNQDLSSEKIYSNLLRINSFFPGEALFQYNIQGSNFSSLSTYEVTSSQATLAYISKKKLLENIIPIFGEQEVIQNLEKRLFSAQCTSANATLLFLSNELIKQTLLKLEKPRKYLQKLQKQPESSQNQINPILSLYQEDNLQNTQSQLELLQQIQEESDKIKKEQKNFLKQRDNVFNPVNLKGGLRKGSFDDQGHNLYEKFVGEFSIKVKQNIF</sequence>
<accession>A0A0V0QJ71</accession>
<dbReference type="AlphaFoldDB" id="A0A0V0QJ71"/>
<protein>
    <submittedName>
        <fullName evidence="1">Uncharacterized protein</fullName>
    </submittedName>
</protein>
<name>A0A0V0QJ71_PSEPJ</name>
<reference evidence="1 2" key="1">
    <citation type="journal article" date="2015" name="Sci. Rep.">
        <title>Genome of the facultative scuticociliatosis pathogen Pseudocohnilembus persalinus provides insight into its virulence through horizontal gene transfer.</title>
        <authorList>
            <person name="Xiong J."/>
            <person name="Wang G."/>
            <person name="Cheng J."/>
            <person name="Tian M."/>
            <person name="Pan X."/>
            <person name="Warren A."/>
            <person name="Jiang C."/>
            <person name="Yuan D."/>
            <person name="Miao W."/>
        </authorList>
    </citation>
    <scope>NUCLEOTIDE SEQUENCE [LARGE SCALE GENOMIC DNA]</scope>
    <source>
        <strain evidence="1">36N120E</strain>
    </source>
</reference>
<dbReference type="EMBL" id="LDAU01000156">
    <property type="protein sequence ID" value="KRX02290.1"/>
    <property type="molecule type" value="Genomic_DNA"/>
</dbReference>
<dbReference type="Proteomes" id="UP000054937">
    <property type="component" value="Unassembled WGS sequence"/>
</dbReference>
<comment type="caution">
    <text evidence="1">The sequence shown here is derived from an EMBL/GenBank/DDBJ whole genome shotgun (WGS) entry which is preliminary data.</text>
</comment>
<organism evidence="1 2">
    <name type="scientific">Pseudocohnilembus persalinus</name>
    <name type="common">Ciliate</name>
    <dbReference type="NCBI Taxonomy" id="266149"/>
    <lineage>
        <taxon>Eukaryota</taxon>
        <taxon>Sar</taxon>
        <taxon>Alveolata</taxon>
        <taxon>Ciliophora</taxon>
        <taxon>Intramacronucleata</taxon>
        <taxon>Oligohymenophorea</taxon>
        <taxon>Scuticociliatia</taxon>
        <taxon>Philasterida</taxon>
        <taxon>Pseudocohnilembidae</taxon>
        <taxon>Pseudocohnilembus</taxon>
    </lineage>
</organism>
<dbReference type="InParanoid" id="A0A0V0QJ71"/>
<gene>
    <name evidence="1" type="ORF">PPERSA_04912</name>
</gene>
<evidence type="ECO:0000313" key="1">
    <source>
        <dbReference type="EMBL" id="KRX02290.1"/>
    </source>
</evidence>
<evidence type="ECO:0000313" key="2">
    <source>
        <dbReference type="Proteomes" id="UP000054937"/>
    </source>
</evidence>
<keyword evidence="2" id="KW-1185">Reference proteome</keyword>